<gene>
    <name evidence="2" type="ORF">VTJ49DRAFT_5015</name>
</gene>
<dbReference type="Proteomes" id="UP001583172">
    <property type="component" value="Unassembled WGS sequence"/>
</dbReference>
<sequence length="256" mass="28618">MEEVSRHVNEGWVLLSRFVSPGWETKRRSLGTEGGSAETEGPEMTPTTGQSGAMIPRSGRSCVLQECRVSVSTVNSTGCCTQTRQWMRKLCSPAGGSEDQVPQDRRRKTHMRHTMRLVGAGAARESYATMRNFKLEMPTDLLNQKGLEIKSMENMEMARTIEHGNGRSCINMDKPEVKTAGSLQLLQPLWRSFHGSVPDRWTTNAGAGMEYYVSGRMPFWGLNIQAISQPQTLRLPDGLEGCPRYHTRRAPVTWAT</sequence>
<evidence type="ECO:0000256" key="1">
    <source>
        <dbReference type="SAM" id="MobiDB-lite"/>
    </source>
</evidence>
<evidence type="ECO:0000313" key="3">
    <source>
        <dbReference type="Proteomes" id="UP001583172"/>
    </source>
</evidence>
<comment type="caution">
    <text evidence="2">The sequence shown here is derived from an EMBL/GenBank/DDBJ whole genome shotgun (WGS) entry which is preliminary data.</text>
</comment>
<organism evidence="2 3">
    <name type="scientific">Humicola insolens</name>
    <name type="common">Soft-rot fungus</name>
    <dbReference type="NCBI Taxonomy" id="85995"/>
    <lineage>
        <taxon>Eukaryota</taxon>
        <taxon>Fungi</taxon>
        <taxon>Dikarya</taxon>
        <taxon>Ascomycota</taxon>
        <taxon>Pezizomycotina</taxon>
        <taxon>Sordariomycetes</taxon>
        <taxon>Sordariomycetidae</taxon>
        <taxon>Sordariales</taxon>
        <taxon>Chaetomiaceae</taxon>
        <taxon>Mycothermus</taxon>
    </lineage>
</organism>
<feature type="region of interest" description="Disordered" evidence="1">
    <location>
        <begin position="26"/>
        <end position="56"/>
    </location>
</feature>
<evidence type="ECO:0000313" key="2">
    <source>
        <dbReference type="EMBL" id="KAL1842539.1"/>
    </source>
</evidence>
<keyword evidence="3" id="KW-1185">Reference proteome</keyword>
<dbReference type="EMBL" id="JAZGSY010000040">
    <property type="protein sequence ID" value="KAL1842539.1"/>
    <property type="molecule type" value="Genomic_DNA"/>
</dbReference>
<accession>A0ABR3VL60</accession>
<reference evidence="2 3" key="1">
    <citation type="journal article" date="2024" name="Commun. Biol.">
        <title>Comparative genomic analysis of thermophilic fungi reveals convergent evolutionary adaptations and gene losses.</title>
        <authorList>
            <person name="Steindorff A.S."/>
            <person name="Aguilar-Pontes M.V."/>
            <person name="Robinson A.J."/>
            <person name="Andreopoulos B."/>
            <person name="LaButti K."/>
            <person name="Kuo A."/>
            <person name="Mondo S."/>
            <person name="Riley R."/>
            <person name="Otillar R."/>
            <person name="Haridas S."/>
            <person name="Lipzen A."/>
            <person name="Grimwood J."/>
            <person name="Schmutz J."/>
            <person name="Clum A."/>
            <person name="Reid I.D."/>
            <person name="Moisan M.C."/>
            <person name="Butler G."/>
            <person name="Nguyen T.T.M."/>
            <person name="Dewar K."/>
            <person name="Conant G."/>
            <person name="Drula E."/>
            <person name="Henrissat B."/>
            <person name="Hansel C."/>
            <person name="Singer S."/>
            <person name="Hutchinson M.I."/>
            <person name="de Vries R.P."/>
            <person name="Natvig D.O."/>
            <person name="Powell A.J."/>
            <person name="Tsang A."/>
            <person name="Grigoriev I.V."/>
        </authorList>
    </citation>
    <scope>NUCLEOTIDE SEQUENCE [LARGE SCALE GENOMIC DNA]</scope>
    <source>
        <strain evidence="2 3">CBS 620.91</strain>
    </source>
</reference>
<proteinExistence type="predicted"/>
<protein>
    <submittedName>
        <fullName evidence="2">Uncharacterized protein</fullName>
    </submittedName>
</protein>
<name>A0ABR3VL60_HUMIN</name>
<feature type="compositionally biased region" description="Low complexity" evidence="1">
    <location>
        <begin position="38"/>
        <end position="49"/>
    </location>
</feature>